<dbReference type="InterPro" id="IPR018189">
    <property type="entry name" value="Phosphoglucose_isomerase_CS"/>
</dbReference>
<dbReference type="KEGG" id="dno:DNO_0163"/>
<dbReference type="HOGENOM" id="CLU_017947_3_1_6"/>
<gene>
    <name evidence="7 9" type="primary">pgi</name>
    <name evidence="9" type="ordered locus">DNO_0163</name>
</gene>
<evidence type="ECO:0000256" key="5">
    <source>
        <dbReference type="ARBA" id="ARBA00023235"/>
    </source>
</evidence>
<name>A5EWK8_DICNV</name>
<feature type="active site" evidence="7">
    <location>
        <position position="376"/>
    </location>
</feature>
<dbReference type="InterPro" id="IPR035482">
    <property type="entry name" value="SIS_PGI_2"/>
</dbReference>
<dbReference type="Gene3D" id="3.40.50.10490">
    <property type="entry name" value="Glucose-6-phosphate isomerase like protein, domain 1"/>
    <property type="match status" value="2"/>
</dbReference>
<dbReference type="Pfam" id="PF00342">
    <property type="entry name" value="PGI"/>
    <property type="match status" value="1"/>
</dbReference>
<evidence type="ECO:0000256" key="8">
    <source>
        <dbReference type="RuleBase" id="RU000612"/>
    </source>
</evidence>
<keyword evidence="5 7" id="KW-0413">Isomerase</keyword>
<dbReference type="CDD" id="cd05016">
    <property type="entry name" value="SIS_PGI_2"/>
    <property type="match status" value="1"/>
</dbReference>
<comment type="subcellular location">
    <subcellularLocation>
        <location evidence="7">Cytoplasm</location>
    </subcellularLocation>
</comment>
<dbReference type="SUPFAM" id="SSF53697">
    <property type="entry name" value="SIS domain"/>
    <property type="match status" value="1"/>
</dbReference>
<dbReference type="NCBIfam" id="NF001211">
    <property type="entry name" value="PRK00179.1"/>
    <property type="match status" value="1"/>
</dbReference>
<feature type="active site" evidence="7">
    <location>
        <position position="494"/>
    </location>
</feature>
<reference evidence="9 10" key="1">
    <citation type="journal article" date="2007" name="Nat. Biotechnol.">
        <title>Genome sequence and identification of candidate vaccine antigens from the animal pathogen Dichelobacter nodosus.</title>
        <authorList>
            <person name="Myers G.S."/>
            <person name="Parker D."/>
            <person name="Al-Hasani K."/>
            <person name="Kennan R.M."/>
            <person name="Seemann T."/>
            <person name="Ren Q."/>
            <person name="Badger J.H."/>
            <person name="Selengut J.D."/>
            <person name="Deboy R.T."/>
            <person name="Tettelin H."/>
            <person name="Boyce J.D."/>
            <person name="McCarl V.P."/>
            <person name="Han X."/>
            <person name="Nelson W.C."/>
            <person name="Madupu R."/>
            <person name="Mohamoud Y."/>
            <person name="Holley T."/>
            <person name="Fedorova N."/>
            <person name="Khouri H."/>
            <person name="Bottomley S.P."/>
            <person name="Whittington R.J."/>
            <person name="Adler B."/>
            <person name="Songer J.G."/>
            <person name="Rood J.I."/>
            <person name="Paulsen I.T."/>
        </authorList>
    </citation>
    <scope>NUCLEOTIDE SEQUENCE [LARGE SCALE GENOMIC DNA]</scope>
    <source>
        <strain evidence="9 10">VCS1703A</strain>
    </source>
</reference>
<dbReference type="GO" id="GO:0006096">
    <property type="term" value="P:glycolytic process"/>
    <property type="evidence" value="ECO:0007669"/>
    <property type="project" value="UniProtKB-UniRule"/>
</dbReference>
<feature type="active site" description="Proton donor" evidence="7">
    <location>
        <position position="345"/>
    </location>
</feature>
<organism evidence="9 10">
    <name type="scientific">Dichelobacter nodosus (strain VCS1703A)</name>
    <dbReference type="NCBI Taxonomy" id="246195"/>
    <lineage>
        <taxon>Bacteria</taxon>
        <taxon>Pseudomonadati</taxon>
        <taxon>Pseudomonadota</taxon>
        <taxon>Gammaproteobacteria</taxon>
        <taxon>Cardiobacteriales</taxon>
        <taxon>Cardiobacteriaceae</taxon>
        <taxon>Dichelobacter</taxon>
    </lineage>
</organism>
<evidence type="ECO:0000313" key="9">
    <source>
        <dbReference type="EMBL" id="ABQ13183.1"/>
    </source>
</evidence>
<dbReference type="HAMAP" id="MF_00473">
    <property type="entry name" value="G6P_isomerase"/>
    <property type="match status" value="1"/>
</dbReference>
<dbReference type="GO" id="GO:0006094">
    <property type="term" value="P:gluconeogenesis"/>
    <property type="evidence" value="ECO:0007669"/>
    <property type="project" value="UniProtKB-UniRule"/>
</dbReference>
<keyword evidence="7" id="KW-0963">Cytoplasm</keyword>
<dbReference type="UniPathway" id="UPA00109">
    <property type="reaction ID" value="UER00181"/>
</dbReference>
<dbReference type="PROSITE" id="PS51463">
    <property type="entry name" value="P_GLUCOSE_ISOMERASE_3"/>
    <property type="match status" value="1"/>
</dbReference>
<dbReference type="RefSeq" id="WP_011927914.1">
    <property type="nucleotide sequence ID" value="NC_009446.1"/>
</dbReference>
<dbReference type="InterPro" id="IPR001672">
    <property type="entry name" value="G6P_Isomerase"/>
</dbReference>
<dbReference type="GO" id="GO:0051156">
    <property type="term" value="P:glucose 6-phosphate metabolic process"/>
    <property type="evidence" value="ECO:0007669"/>
    <property type="project" value="TreeGrafter"/>
</dbReference>
<dbReference type="EMBL" id="CP000513">
    <property type="protein sequence ID" value="ABQ13183.1"/>
    <property type="molecule type" value="Genomic_DNA"/>
</dbReference>
<dbReference type="eggNOG" id="COG0166">
    <property type="taxonomic scope" value="Bacteria"/>
</dbReference>
<evidence type="ECO:0000256" key="4">
    <source>
        <dbReference type="ARBA" id="ARBA00023152"/>
    </source>
</evidence>
<evidence type="ECO:0000313" key="10">
    <source>
        <dbReference type="Proteomes" id="UP000000248"/>
    </source>
</evidence>
<comment type="similarity">
    <text evidence="2 7 8">Belongs to the GPI family.</text>
</comment>
<evidence type="ECO:0000256" key="2">
    <source>
        <dbReference type="ARBA" id="ARBA00006604"/>
    </source>
</evidence>
<dbReference type="GO" id="GO:0048029">
    <property type="term" value="F:monosaccharide binding"/>
    <property type="evidence" value="ECO:0007669"/>
    <property type="project" value="TreeGrafter"/>
</dbReference>
<sequence length="525" mass="59108">MNNIFSQLSHHAEQLKRQTLNQLFVEDPKRVEKWQWQVAGIRVDLSKNHIDDAGRILWFSWLKQQQTSAHIKAMLSGEKVNYSEHRPALHHALRARAEGSFIVDCTDIYAEIRKTRAQIRDLTAAIRQGTLRGFSGKAIEDVVHIGIGGSELGPRLLCESFVHRSDRVRIHFLASPDPIHIQSLQQRLNPETTLLIIASKTFTTEETLANAHLMRHWLHAAGGQKADEQMIALTAAIDKAHEFGISSAHILPFWDWVGGRFSLWSAIALPFALQNGYDAYEQLLSGAREMDQHFQSTPEEHNLPMHLALIDAWYNHYFAIDNRAIVTYAQPLNSFVPYLQQLEMESLGKRANQQGAALIKPSGMIIWGGSGTESQHAFFQLIHQGQRRIPLDFITVKSVPNGYEAAGTIVHGNCLAQAEALMCGRTLEDLKDLPLEERYQRTCAGNHPSNMVILDELTPFHLGALIALYEHKTTVLGTLYDVNAFDQWGVELGKVLAKKTEASLRGECTVDNPSTRALIDYLRQK</sequence>
<dbReference type="EC" id="5.3.1.9" evidence="7"/>
<dbReference type="PROSITE" id="PS00174">
    <property type="entry name" value="P_GLUCOSE_ISOMERASE_2"/>
    <property type="match status" value="1"/>
</dbReference>
<accession>A5EWK8</accession>
<keyword evidence="10" id="KW-1185">Reference proteome</keyword>
<evidence type="ECO:0000256" key="7">
    <source>
        <dbReference type="HAMAP-Rule" id="MF_00473"/>
    </source>
</evidence>
<dbReference type="InterPro" id="IPR035476">
    <property type="entry name" value="SIS_PGI_1"/>
</dbReference>
<evidence type="ECO:0000256" key="6">
    <source>
        <dbReference type="ARBA" id="ARBA00029321"/>
    </source>
</evidence>
<dbReference type="GO" id="GO:0004347">
    <property type="term" value="F:glucose-6-phosphate isomerase activity"/>
    <property type="evidence" value="ECO:0007669"/>
    <property type="project" value="UniProtKB-UniRule"/>
</dbReference>
<dbReference type="InterPro" id="IPR046348">
    <property type="entry name" value="SIS_dom_sf"/>
</dbReference>
<dbReference type="Proteomes" id="UP000000248">
    <property type="component" value="Chromosome"/>
</dbReference>
<comment type="pathway">
    <text evidence="7">Carbohydrate biosynthesis; gluconeogenesis.</text>
</comment>
<evidence type="ECO:0000256" key="3">
    <source>
        <dbReference type="ARBA" id="ARBA00022432"/>
    </source>
</evidence>
<dbReference type="STRING" id="246195.DNO_0163"/>
<protein>
    <recommendedName>
        <fullName evidence="7">Glucose-6-phosphate isomerase</fullName>
        <shortName evidence="7">GPI</shortName>
        <ecNumber evidence="7">5.3.1.9</ecNumber>
    </recommendedName>
    <alternativeName>
        <fullName evidence="7">Phosphoglucose isomerase</fullName>
        <shortName evidence="7">PGI</shortName>
    </alternativeName>
    <alternativeName>
        <fullName evidence="7">Phosphohexose isomerase</fullName>
        <shortName evidence="7">PHI</shortName>
    </alternativeName>
</protein>
<keyword evidence="4 7" id="KW-0324">Glycolysis</keyword>
<dbReference type="GO" id="GO:0097367">
    <property type="term" value="F:carbohydrate derivative binding"/>
    <property type="evidence" value="ECO:0007669"/>
    <property type="project" value="InterPro"/>
</dbReference>
<dbReference type="InterPro" id="IPR023096">
    <property type="entry name" value="G6P_Isomerase_C"/>
</dbReference>
<comment type="pathway">
    <text evidence="1 7 8">Carbohydrate degradation; glycolysis; D-glyceraldehyde 3-phosphate and glycerone phosphate from D-glucose: step 2/4.</text>
</comment>
<dbReference type="PANTHER" id="PTHR11469:SF1">
    <property type="entry name" value="GLUCOSE-6-PHOSPHATE ISOMERASE"/>
    <property type="match status" value="1"/>
</dbReference>
<dbReference type="PROSITE" id="PS00765">
    <property type="entry name" value="P_GLUCOSE_ISOMERASE_1"/>
    <property type="match status" value="1"/>
</dbReference>
<dbReference type="GO" id="GO:0005829">
    <property type="term" value="C:cytosol"/>
    <property type="evidence" value="ECO:0007669"/>
    <property type="project" value="TreeGrafter"/>
</dbReference>
<dbReference type="CDD" id="cd05015">
    <property type="entry name" value="SIS_PGI_1"/>
    <property type="match status" value="1"/>
</dbReference>
<comment type="catalytic activity">
    <reaction evidence="6 7 8">
        <text>alpha-D-glucose 6-phosphate = beta-D-fructose 6-phosphate</text>
        <dbReference type="Rhea" id="RHEA:11816"/>
        <dbReference type="ChEBI" id="CHEBI:57634"/>
        <dbReference type="ChEBI" id="CHEBI:58225"/>
        <dbReference type="EC" id="5.3.1.9"/>
    </reaction>
</comment>
<proteinExistence type="inferred from homology"/>
<comment type="function">
    <text evidence="7">Catalyzes the reversible isomerization of glucose-6-phosphate to fructose-6-phosphate.</text>
</comment>
<evidence type="ECO:0000256" key="1">
    <source>
        <dbReference type="ARBA" id="ARBA00004926"/>
    </source>
</evidence>
<dbReference type="PRINTS" id="PR00662">
    <property type="entry name" value="G6PISOMERASE"/>
</dbReference>
<dbReference type="AlphaFoldDB" id="A5EWK8"/>
<keyword evidence="3 7" id="KW-0312">Gluconeogenesis</keyword>
<dbReference type="UniPathway" id="UPA00138"/>
<dbReference type="Gene3D" id="1.10.1390.10">
    <property type="match status" value="1"/>
</dbReference>
<dbReference type="PANTHER" id="PTHR11469">
    <property type="entry name" value="GLUCOSE-6-PHOSPHATE ISOMERASE"/>
    <property type="match status" value="1"/>
</dbReference>